<evidence type="ECO:0000259" key="8">
    <source>
        <dbReference type="PROSITE" id="PS50198"/>
    </source>
</evidence>
<comment type="caution">
    <text evidence="9">The sequence shown here is derived from an EMBL/GenBank/DDBJ whole genome shotgun (WGS) entry which is preliminary data.</text>
</comment>
<dbReference type="Gene3D" id="3.10.50.40">
    <property type="match status" value="1"/>
</dbReference>
<reference evidence="9 10" key="1">
    <citation type="submission" date="2021-10" db="EMBL/GenBank/DDBJ databases">
        <title>Anaerobic single-cell dispensing facilitates the cultivation of human gut bacteria.</title>
        <authorList>
            <person name="Afrizal A."/>
        </authorList>
    </citation>
    <scope>NUCLEOTIDE SEQUENCE [LARGE SCALE GENOMIC DNA]</scope>
    <source>
        <strain evidence="9 10">CLA-AA-H276</strain>
    </source>
</reference>
<evidence type="ECO:0000256" key="4">
    <source>
        <dbReference type="ARBA" id="ARBA00023110"/>
    </source>
</evidence>
<evidence type="ECO:0000256" key="6">
    <source>
        <dbReference type="PROSITE-ProRule" id="PRU00278"/>
    </source>
</evidence>
<dbReference type="PROSITE" id="PS50198">
    <property type="entry name" value="PPIC_PPIASE_2"/>
    <property type="match status" value="1"/>
</dbReference>
<evidence type="ECO:0000256" key="5">
    <source>
        <dbReference type="ARBA" id="ARBA00023235"/>
    </source>
</evidence>
<name>A0AAE3D938_9FIRM</name>
<dbReference type="PROSITE" id="PS51257">
    <property type="entry name" value="PROKAR_LIPOPROTEIN"/>
    <property type="match status" value="1"/>
</dbReference>
<gene>
    <name evidence="9" type="ORF">LKD36_03555</name>
</gene>
<evidence type="ECO:0000256" key="2">
    <source>
        <dbReference type="ARBA" id="ARBA00013194"/>
    </source>
</evidence>
<keyword evidence="4 6" id="KW-0697">Rotamase</keyword>
<keyword evidence="10" id="KW-1185">Reference proteome</keyword>
<evidence type="ECO:0000313" key="10">
    <source>
        <dbReference type="Proteomes" id="UP001198220"/>
    </source>
</evidence>
<keyword evidence="5 6" id="KW-0413">Isomerase</keyword>
<dbReference type="RefSeq" id="WP_308458708.1">
    <property type="nucleotide sequence ID" value="NZ_JAJEPS010000002.1"/>
</dbReference>
<evidence type="ECO:0000313" key="9">
    <source>
        <dbReference type="EMBL" id="MCC2125253.1"/>
    </source>
</evidence>
<comment type="catalytic activity">
    <reaction evidence="1">
        <text>[protein]-peptidylproline (omega=180) = [protein]-peptidylproline (omega=0)</text>
        <dbReference type="Rhea" id="RHEA:16237"/>
        <dbReference type="Rhea" id="RHEA-COMP:10747"/>
        <dbReference type="Rhea" id="RHEA-COMP:10748"/>
        <dbReference type="ChEBI" id="CHEBI:83833"/>
        <dbReference type="ChEBI" id="CHEBI:83834"/>
        <dbReference type="EC" id="5.2.1.8"/>
    </reaction>
</comment>
<dbReference type="Proteomes" id="UP001198220">
    <property type="component" value="Unassembled WGS sequence"/>
</dbReference>
<dbReference type="Pfam" id="PF00639">
    <property type="entry name" value="Rotamase"/>
    <property type="match status" value="1"/>
</dbReference>
<dbReference type="PANTHER" id="PTHR47245">
    <property type="entry name" value="PEPTIDYLPROLYL ISOMERASE"/>
    <property type="match status" value="1"/>
</dbReference>
<dbReference type="EMBL" id="JAJEPS010000002">
    <property type="protein sequence ID" value="MCC2125253.1"/>
    <property type="molecule type" value="Genomic_DNA"/>
</dbReference>
<protein>
    <recommendedName>
        <fullName evidence="2">peptidylprolyl isomerase</fullName>
        <ecNumber evidence="2">5.2.1.8</ecNumber>
    </recommendedName>
</protein>
<evidence type="ECO:0000256" key="3">
    <source>
        <dbReference type="ARBA" id="ARBA00022729"/>
    </source>
</evidence>
<dbReference type="AlphaFoldDB" id="A0AAE3D938"/>
<evidence type="ECO:0000256" key="1">
    <source>
        <dbReference type="ARBA" id="ARBA00000971"/>
    </source>
</evidence>
<dbReference type="SUPFAM" id="SSF54534">
    <property type="entry name" value="FKBP-like"/>
    <property type="match status" value="1"/>
</dbReference>
<proteinExistence type="predicted"/>
<accession>A0AAE3D938</accession>
<dbReference type="InterPro" id="IPR000297">
    <property type="entry name" value="PPIase_PpiC"/>
</dbReference>
<dbReference type="GO" id="GO:0003755">
    <property type="term" value="F:peptidyl-prolyl cis-trans isomerase activity"/>
    <property type="evidence" value="ECO:0007669"/>
    <property type="project" value="UniProtKB-KW"/>
</dbReference>
<evidence type="ECO:0000256" key="7">
    <source>
        <dbReference type="SAM" id="SignalP"/>
    </source>
</evidence>
<sequence>MKTQKNRLMALCLTVILAAGTLTGCKNTKVVVTTGLASNELFRIGDVSCMMPEALVYLNNQKNQYENIYGIEMWEHDFGDTTLGEYLKSQVLSQLGQMKSMVYLAEQREITLPEEDQQKAQRAAAEYFASLDETEVKKLGVDEASIQKMYEDYCLAQEAYNRITEDVAVEVSDDEARIIELDQIFVEEETLAQELKSRLDNGEDFETLAANYSKASKVTVNVARGEKSQEYEDVAFDLDNEEISDVFAADGGYYILKCLNTYLPDESEANKEKVARQEKQTRFQAIYDELMADTISEYQERLWEKTDLTDYEDVKTNTFFKVYESYFGDGE</sequence>
<dbReference type="InterPro" id="IPR050245">
    <property type="entry name" value="PrsA_foldase"/>
</dbReference>
<feature type="domain" description="PpiC" evidence="8">
    <location>
        <begin position="169"/>
        <end position="260"/>
    </location>
</feature>
<organism evidence="9 10">
    <name type="scientific">Hominiventricola filiformis</name>
    <dbReference type="NCBI Taxonomy" id="2885352"/>
    <lineage>
        <taxon>Bacteria</taxon>
        <taxon>Bacillati</taxon>
        <taxon>Bacillota</taxon>
        <taxon>Clostridia</taxon>
        <taxon>Lachnospirales</taxon>
        <taxon>Lachnospiraceae</taxon>
        <taxon>Hominiventricola</taxon>
    </lineage>
</organism>
<keyword evidence="3 7" id="KW-0732">Signal</keyword>
<feature type="chain" id="PRO_5042280779" description="peptidylprolyl isomerase" evidence="7">
    <location>
        <begin position="25"/>
        <end position="331"/>
    </location>
</feature>
<dbReference type="InterPro" id="IPR046357">
    <property type="entry name" value="PPIase_dom_sf"/>
</dbReference>
<dbReference type="EC" id="5.2.1.8" evidence="2"/>
<dbReference type="PANTHER" id="PTHR47245:SF1">
    <property type="entry name" value="FOLDASE PROTEIN PRSA"/>
    <property type="match status" value="1"/>
</dbReference>
<feature type="signal peptide" evidence="7">
    <location>
        <begin position="1"/>
        <end position="24"/>
    </location>
</feature>